<accession>A0A369WSN2</accession>
<evidence type="ECO:0000256" key="1">
    <source>
        <dbReference type="SAM" id="MobiDB-lite"/>
    </source>
</evidence>
<feature type="transmembrane region" description="Helical" evidence="2">
    <location>
        <begin position="22"/>
        <end position="41"/>
    </location>
</feature>
<dbReference type="EMBL" id="QQOH01000001">
    <property type="protein sequence ID" value="RDE24089.1"/>
    <property type="molecule type" value="Genomic_DNA"/>
</dbReference>
<keyword evidence="2" id="KW-1133">Transmembrane helix</keyword>
<organism evidence="3 4">
    <name type="scientific">Motiliproteus coralliicola</name>
    <dbReference type="NCBI Taxonomy" id="2283196"/>
    <lineage>
        <taxon>Bacteria</taxon>
        <taxon>Pseudomonadati</taxon>
        <taxon>Pseudomonadota</taxon>
        <taxon>Gammaproteobacteria</taxon>
        <taxon>Oceanospirillales</taxon>
        <taxon>Oceanospirillaceae</taxon>
        <taxon>Motiliproteus</taxon>
    </lineage>
</organism>
<evidence type="ECO:0000256" key="2">
    <source>
        <dbReference type="SAM" id="Phobius"/>
    </source>
</evidence>
<gene>
    <name evidence="3" type="ORF">DV711_00315</name>
</gene>
<comment type="caution">
    <text evidence="3">The sequence shown here is derived from an EMBL/GenBank/DDBJ whole genome shotgun (WGS) entry which is preliminary data.</text>
</comment>
<evidence type="ECO:0008006" key="5">
    <source>
        <dbReference type="Google" id="ProtNLM"/>
    </source>
</evidence>
<reference evidence="3 4" key="1">
    <citation type="submission" date="2018-07" db="EMBL/GenBank/DDBJ databases">
        <title>Motiliproteus coralliicola sp. nov., a bacterium isolated from Coral.</title>
        <authorList>
            <person name="Wang G."/>
        </authorList>
    </citation>
    <scope>NUCLEOTIDE SEQUENCE [LARGE SCALE GENOMIC DNA]</scope>
    <source>
        <strain evidence="3 4">C34</strain>
    </source>
</reference>
<feature type="region of interest" description="Disordered" evidence="1">
    <location>
        <begin position="242"/>
        <end position="312"/>
    </location>
</feature>
<dbReference type="OrthoDB" id="6084348at2"/>
<keyword evidence="2" id="KW-0812">Transmembrane</keyword>
<feature type="compositionally biased region" description="Acidic residues" evidence="1">
    <location>
        <begin position="285"/>
        <end position="303"/>
    </location>
</feature>
<dbReference type="Proteomes" id="UP000253769">
    <property type="component" value="Unassembled WGS sequence"/>
</dbReference>
<proteinExistence type="predicted"/>
<feature type="transmembrane region" description="Helical" evidence="2">
    <location>
        <begin position="147"/>
        <end position="169"/>
    </location>
</feature>
<evidence type="ECO:0000313" key="4">
    <source>
        <dbReference type="Proteomes" id="UP000253769"/>
    </source>
</evidence>
<dbReference type="AlphaFoldDB" id="A0A369WSN2"/>
<name>A0A369WSN2_9GAMM</name>
<keyword evidence="2" id="KW-0472">Membrane</keyword>
<evidence type="ECO:0000313" key="3">
    <source>
        <dbReference type="EMBL" id="RDE24089.1"/>
    </source>
</evidence>
<keyword evidence="4" id="KW-1185">Reference proteome</keyword>
<dbReference type="RefSeq" id="WP_114693670.1">
    <property type="nucleotide sequence ID" value="NZ_QQOH01000001.1"/>
</dbReference>
<protein>
    <recommendedName>
        <fullName evidence="5">HAMP domain-containing protein</fullName>
    </recommendedName>
</protein>
<sequence>MKFSPSTLLAPLLQHLSLSRKIWLAIGTALLAGVLVFSIALSHEQRSFSRHQLMTLGQALAEQTSQSAAPLILAGDELSLSIVLQQLITLEQIQGVEILNGDGDYLSQVGKPSEMNLSQPIRAEQTQLGSLRLHLNPDSSVYQISELLPLTLAALGTGLIFLLLALVWLGHHLGRPAKALVHTIVQINHGHRPPALGHQRHDELAPMMQLLNQHFCEPEVVAPHKPDNETAAAKETLTETAMVQAEQQQQPPATDSPGGQDPLDTPETEVPAPHPEDKCQTPTAEPEESEPESPETDQSADEDSGPRGYLFYVNHHVGGSDTLTSAEREQLLTRYYNSLQQVARLYKGLLEDDALGNWCVRFAPLSDDQSHGINALCAAQLFNALYRGINSQAIHNFSPALNMKLVLLCGPIRDFDRMAEDALLLSDQIQENDLITHTELYQIDELQQRLLDSASYRKFDQDTLLIASLNRDYQTLIDRQAEHFLKQSG</sequence>